<dbReference type="Gene3D" id="4.10.520.10">
    <property type="entry name" value="IHF-like DNA-binding proteins"/>
    <property type="match status" value="1"/>
</dbReference>
<reference evidence="1 2" key="1">
    <citation type="submission" date="2021-06" db="EMBL/GenBank/DDBJ databases">
        <authorList>
            <person name="Kallberg Y."/>
            <person name="Tangrot J."/>
            <person name="Rosling A."/>
        </authorList>
    </citation>
    <scope>NUCLEOTIDE SEQUENCE [LARGE SCALE GENOMIC DNA]</scope>
    <source>
        <strain evidence="1 2">120-4 pot B 10/14</strain>
    </source>
</reference>
<accession>A0ABN7VBU4</accession>
<gene>
    <name evidence="1" type="ORF">GMARGA_LOCUS16572</name>
</gene>
<sequence>MSAAKENSNLLGKNELVDRVFREINENGDRKMVKSQCNEVIETFLQEIKLGLKEGSSIVFKGHFSLSVVMTKEAIKVNPQNRQETISDLKRAKKLTELNQIYETVQEKEIYQKNKNHIDSTYNKCVNGLRAAGAR</sequence>
<dbReference type="EMBL" id="CAJVQB010012089">
    <property type="protein sequence ID" value="CAG8752702.1"/>
    <property type="molecule type" value="Genomic_DNA"/>
</dbReference>
<keyword evidence="2" id="KW-1185">Reference proteome</keyword>
<dbReference type="SUPFAM" id="SSF47729">
    <property type="entry name" value="IHF-like DNA-binding proteins"/>
    <property type="match status" value="1"/>
</dbReference>
<organism evidence="1 2">
    <name type="scientific">Gigaspora margarita</name>
    <dbReference type="NCBI Taxonomy" id="4874"/>
    <lineage>
        <taxon>Eukaryota</taxon>
        <taxon>Fungi</taxon>
        <taxon>Fungi incertae sedis</taxon>
        <taxon>Mucoromycota</taxon>
        <taxon>Glomeromycotina</taxon>
        <taxon>Glomeromycetes</taxon>
        <taxon>Diversisporales</taxon>
        <taxon>Gigasporaceae</taxon>
        <taxon>Gigaspora</taxon>
    </lineage>
</organism>
<evidence type="ECO:0000313" key="1">
    <source>
        <dbReference type="EMBL" id="CAG8752702.1"/>
    </source>
</evidence>
<dbReference type="Proteomes" id="UP000789901">
    <property type="component" value="Unassembled WGS sequence"/>
</dbReference>
<dbReference type="InterPro" id="IPR000119">
    <property type="entry name" value="Hist_DNA-bd"/>
</dbReference>
<dbReference type="Pfam" id="PF00216">
    <property type="entry name" value="Bac_DNA_binding"/>
    <property type="match status" value="1"/>
</dbReference>
<evidence type="ECO:0000313" key="2">
    <source>
        <dbReference type="Proteomes" id="UP000789901"/>
    </source>
</evidence>
<dbReference type="InterPro" id="IPR010992">
    <property type="entry name" value="IHF-like_DNA-bd_dom_sf"/>
</dbReference>
<protein>
    <submittedName>
        <fullName evidence="1">18359_t:CDS:1</fullName>
    </submittedName>
</protein>
<proteinExistence type="predicted"/>
<name>A0ABN7VBU4_GIGMA</name>
<comment type="caution">
    <text evidence="1">The sequence shown here is derived from an EMBL/GenBank/DDBJ whole genome shotgun (WGS) entry which is preliminary data.</text>
</comment>